<protein>
    <submittedName>
        <fullName evidence="3">Uncharacterized protein</fullName>
    </submittedName>
</protein>
<feature type="transmembrane region" description="Helical" evidence="2">
    <location>
        <begin position="461"/>
        <end position="486"/>
    </location>
</feature>
<reference evidence="3 4" key="1">
    <citation type="submission" date="2016-03" db="EMBL/GenBank/DDBJ databases">
        <title>EvidentialGene: Evidence-directed Construction of Genes on Genomes.</title>
        <authorList>
            <person name="Gilbert D.G."/>
            <person name="Choi J.-H."/>
            <person name="Mockaitis K."/>
            <person name="Colbourne J."/>
            <person name="Pfrender M."/>
        </authorList>
    </citation>
    <scope>NUCLEOTIDE SEQUENCE [LARGE SCALE GENOMIC DNA]</scope>
    <source>
        <strain evidence="3 4">Xinb3</strain>
        <tissue evidence="3">Complete organism</tissue>
    </source>
</reference>
<evidence type="ECO:0000256" key="2">
    <source>
        <dbReference type="SAM" id="Phobius"/>
    </source>
</evidence>
<keyword evidence="2" id="KW-1133">Transmembrane helix</keyword>
<feature type="region of interest" description="Disordered" evidence="1">
    <location>
        <begin position="434"/>
        <end position="455"/>
    </location>
</feature>
<dbReference type="EMBL" id="LRGB01000245">
    <property type="protein sequence ID" value="KZS20119.1"/>
    <property type="molecule type" value="Genomic_DNA"/>
</dbReference>
<feature type="compositionally biased region" description="Polar residues" evidence="1">
    <location>
        <begin position="284"/>
        <end position="300"/>
    </location>
</feature>
<keyword evidence="4" id="KW-1185">Reference proteome</keyword>
<proteinExistence type="predicted"/>
<feature type="compositionally biased region" description="Low complexity" evidence="1">
    <location>
        <begin position="32"/>
        <end position="42"/>
    </location>
</feature>
<feature type="compositionally biased region" description="Polar residues" evidence="1">
    <location>
        <begin position="158"/>
        <end position="174"/>
    </location>
</feature>
<dbReference type="Proteomes" id="UP000076858">
    <property type="component" value="Unassembled WGS sequence"/>
</dbReference>
<gene>
    <name evidence="3" type="ORF">APZ42_013277</name>
</gene>
<feature type="region of interest" description="Disordered" evidence="1">
    <location>
        <begin position="1"/>
        <end position="44"/>
    </location>
</feature>
<evidence type="ECO:0000313" key="4">
    <source>
        <dbReference type="Proteomes" id="UP000076858"/>
    </source>
</evidence>
<comment type="caution">
    <text evidence="3">The sequence shown here is derived from an EMBL/GenBank/DDBJ whole genome shotgun (WGS) entry which is preliminary data.</text>
</comment>
<feature type="region of interest" description="Disordered" evidence="1">
    <location>
        <begin position="234"/>
        <end position="339"/>
    </location>
</feature>
<evidence type="ECO:0000313" key="3">
    <source>
        <dbReference type="EMBL" id="KZS20119.1"/>
    </source>
</evidence>
<keyword evidence="2" id="KW-0812">Transmembrane</keyword>
<feature type="compositionally biased region" description="Polar residues" evidence="1">
    <location>
        <begin position="185"/>
        <end position="194"/>
    </location>
</feature>
<keyword evidence="2" id="KW-0472">Membrane</keyword>
<feature type="region of interest" description="Disordered" evidence="1">
    <location>
        <begin position="152"/>
        <end position="195"/>
    </location>
</feature>
<dbReference type="AlphaFoldDB" id="A0A162R0L5"/>
<evidence type="ECO:0000256" key="1">
    <source>
        <dbReference type="SAM" id="MobiDB-lite"/>
    </source>
</evidence>
<sequence>MEGSVVNDAQVTANDAKLTDDDVNRLHKEEASSSSSSLSSSSCLAGNNEVILNHEKQEPQSPPVIEQIRQLPTAHEDEEVGNSQQPSLIFVECNRRQSVDDGQRSTVQVLSLNEQQQPPPEILVAYLSGEPEAVAAIELLREAQRIWDQRKRTVTPGERTQQPGDINRQQSASPLTVDVVDIQPPSANNTTATRRYSHEDLRIAYTNISAQLVASERKMMDTFSDSHPTAAAAAAAAPFKATKQPKKAESQQHYRRRASAQAESLAGQAVARYQHKQQQPQQPSKKNSIPGTVSTSGGRSSNHKRVNATPRGSVVSQQHESDGIQQHLLRPRSSRGSVDVVSQAMTTAGMGAISTSSSRRNSSLTDSAYLKVMTNESMTSTGRRPSNQRLGSAAVDADVLLPLGSDAVSFHREQRRRASSSKASAIFLLSSTSKEGGGQLVPEPEDEDDNSPEGRRRRRTISIIATVGAFLLVLSILMVTVTLRLATHIDDLVRKENESQTFTSVSSNGDMIQINGTASSNVFSPQQTGQLGTILNSTTTAATPGIIAILAASNSSTMT</sequence>
<accession>A0A162R0L5</accession>
<organism evidence="3 4">
    <name type="scientific">Daphnia magna</name>
    <dbReference type="NCBI Taxonomy" id="35525"/>
    <lineage>
        <taxon>Eukaryota</taxon>
        <taxon>Metazoa</taxon>
        <taxon>Ecdysozoa</taxon>
        <taxon>Arthropoda</taxon>
        <taxon>Crustacea</taxon>
        <taxon>Branchiopoda</taxon>
        <taxon>Diplostraca</taxon>
        <taxon>Cladocera</taxon>
        <taxon>Anomopoda</taxon>
        <taxon>Daphniidae</taxon>
        <taxon>Daphnia</taxon>
    </lineage>
</organism>
<dbReference type="OrthoDB" id="6368492at2759"/>
<feature type="compositionally biased region" description="Basic and acidic residues" evidence="1">
    <location>
        <begin position="17"/>
        <end position="31"/>
    </location>
</feature>
<name>A0A162R0L5_9CRUS</name>